<protein>
    <submittedName>
        <fullName evidence="1">Uncharacterized protein</fullName>
    </submittedName>
</protein>
<evidence type="ECO:0000313" key="2">
    <source>
        <dbReference type="Proteomes" id="UP001056384"/>
    </source>
</evidence>
<name>A0A9Q9AYD5_9PEZI</name>
<dbReference type="PANTHER" id="PTHR38795">
    <property type="entry name" value="DUF6604 DOMAIN-CONTAINING PROTEIN"/>
    <property type="match status" value="1"/>
</dbReference>
<evidence type="ECO:0000313" key="1">
    <source>
        <dbReference type="EMBL" id="USW57395.1"/>
    </source>
</evidence>
<dbReference type="PANTHER" id="PTHR38795:SF1">
    <property type="entry name" value="DUF6604 DOMAIN-CONTAINING PROTEIN"/>
    <property type="match status" value="1"/>
</dbReference>
<proteinExistence type="predicted"/>
<organism evidence="1 2">
    <name type="scientific">Septoria linicola</name>
    <dbReference type="NCBI Taxonomy" id="215465"/>
    <lineage>
        <taxon>Eukaryota</taxon>
        <taxon>Fungi</taxon>
        <taxon>Dikarya</taxon>
        <taxon>Ascomycota</taxon>
        <taxon>Pezizomycotina</taxon>
        <taxon>Dothideomycetes</taxon>
        <taxon>Dothideomycetidae</taxon>
        <taxon>Mycosphaerellales</taxon>
        <taxon>Mycosphaerellaceae</taxon>
        <taxon>Septoria</taxon>
    </lineage>
</organism>
<keyword evidence="2" id="KW-1185">Reference proteome</keyword>
<reference evidence="1" key="1">
    <citation type="submission" date="2022-06" db="EMBL/GenBank/DDBJ databases">
        <title>Complete genome sequences of two strains of the flax pathogen Septoria linicola.</title>
        <authorList>
            <person name="Lapalu N."/>
            <person name="Simon A."/>
            <person name="Demenou B."/>
            <person name="Paumier D."/>
            <person name="Guillot M.-P."/>
            <person name="Gout L."/>
            <person name="Valade R."/>
        </authorList>
    </citation>
    <scope>NUCLEOTIDE SEQUENCE</scope>
    <source>
        <strain evidence="1">SE15195</strain>
    </source>
</reference>
<gene>
    <name evidence="1" type="ORF">Slin15195_G107140</name>
</gene>
<sequence>MGIKRCGAHHDVATSTIELDSRMAKGARDGSKHEGTVETKMDDSELFCALSICEDFRRLTMWKQYPKAKVNERYFYKGHAYANVLYATEPAIRTLSKHAIPGFPRFDIRGFITDWFTRSLSQITSNVVKMPTQVIPQCQIYLDVIDAMGHQAELGHTLMQASIHSMSSSLDAFAQASRITTNGHKASDGLAELSTRMRSTAEGQLSSLFDNATEAEEPSELYEALPLLAGHQLHKFQVENQRCLLGYANGDPWVLCVAYLYRAARKAGLCEIQWSDMDTVMSSQDAHGAYVRDGDCLERYAKHFDGAVGVPASAFARKGISRPQVPSASTGMQKMKKLRPASSYMSVADEIDQWPDLDTSIRADYYAKLHRIAKVIQNGPQHRVAQTAPELLESLEKCLARDEVHLRFDLAKFLTQCEALKVLVIAQAQSDAAFMSGKSGFYLHQVVHEVLWVAAAADARGTLAQSMLAEIGAKISALADTKL</sequence>
<dbReference type="EMBL" id="CP099426">
    <property type="protein sequence ID" value="USW57395.1"/>
    <property type="molecule type" value="Genomic_DNA"/>
</dbReference>
<dbReference type="Proteomes" id="UP001056384">
    <property type="component" value="Chromosome 9"/>
</dbReference>
<accession>A0A9Q9AYD5</accession>
<dbReference type="AlphaFoldDB" id="A0A9Q9AYD5"/>